<evidence type="ECO:0000256" key="2">
    <source>
        <dbReference type="SAM" id="MobiDB-lite"/>
    </source>
</evidence>
<dbReference type="PANTHER" id="PTHR15157">
    <property type="entry name" value="UV RADIATION RESISTANCE-ASSOCIATED GENE PROTEIN"/>
    <property type="match status" value="1"/>
</dbReference>
<dbReference type="GO" id="GO:0005768">
    <property type="term" value="C:endosome"/>
    <property type="evidence" value="ECO:0007669"/>
    <property type="project" value="TreeGrafter"/>
</dbReference>
<keyword evidence="1" id="KW-0175">Coiled coil</keyword>
<evidence type="ECO:0000313" key="4">
    <source>
        <dbReference type="Proteomes" id="UP000276215"/>
    </source>
</evidence>
<accession>A0A3N4JIT2</accession>
<proteinExistence type="predicted"/>
<dbReference type="EMBL" id="ML120398">
    <property type="protein sequence ID" value="RPA98155.1"/>
    <property type="molecule type" value="Genomic_DNA"/>
</dbReference>
<keyword evidence="4" id="KW-1185">Reference proteome</keyword>
<dbReference type="GO" id="GO:0000323">
    <property type="term" value="C:lytic vacuole"/>
    <property type="evidence" value="ECO:0007669"/>
    <property type="project" value="TreeGrafter"/>
</dbReference>
<dbReference type="Proteomes" id="UP000276215">
    <property type="component" value="Unassembled WGS sequence"/>
</dbReference>
<dbReference type="AlphaFoldDB" id="A0A3N4JIT2"/>
<evidence type="ECO:0000313" key="3">
    <source>
        <dbReference type="EMBL" id="RPA98155.1"/>
    </source>
</evidence>
<name>A0A3N4JIT2_9PEZI</name>
<protein>
    <recommendedName>
        <fullName evidence="5">UV radiation resistance-associated gene protein</fullName>
    </recommendedName>
</protein>
<dbReference type="STRING" id="1336337.A0A3N4JIT2"/>
<feature type="region of interest" description="Disordered" evidence="2">
    <location>
        <begin position="123"/>
        <end position="144"/>
    </location>
</feature>
<reference evidence="3 4" key="1">
    <citation type="journal article" date="2018" name="Nat. Ecol. Evol.">
        <title>Pezizomycetes genomes reveal the molecular basis of ectomycorrhizal truffle lifestyle.</title>
        <authorList>
            <person name="Murat C."/>
            <person name="Payen T."/>
            <person name="Noel B."/>
            <person name="Kuo A."/>
            <person name="Morin E."/>
            <person name="Chen J."/>
            <person name="Kohler A."/>
            <person name="Krizsan K."/>
            <person name="Balestrini R."/>
            <person name="Da Silva C."/>
            <person name="Montanini B."/>
            <person name="Hainaut M."/>
            <person name="Levati E."/>
            <person name="Barry K.W."/>
            <person name="Belfiori B."/>
            <person name="Cichocki N."/>
            <person name="Clum A."/>
            <person name="Dockter R.B."/>
            <person name="Fauchery L."/>
            <person name="Guy J."/>
            <person name="Iotti M."/>
            <person name="Le Tacon F."/>
            <person name="Lindquist E.A."/>
            <person name="Lipzen A."/>
            <person name="Malagnac F."/>
            <person name="Mello A."/>
            <person name="Molinier V."/>
            <person name="Miyauchi S."/>
            <person name="Poulain J."/>
            <person name="Riccioni C."/>
            <person name="Rubini A."/>
            <person name="Sitrit Y."/>
            <person name="Splivallo R."/>
            <person name="Traeger S."/>
            <person name="Wang M."/>
            <person name="Zifcakova L."/>
            <person name="Wipf D."/>
            <person name="Zambonelli A."/>
            <person name="Paolocci F."/>
            <person name="Nowrousian M."/>
            <person name="Ottonello S."/>
            <person name="Baldrian P."/>
            <person name="Spatafora J.W."/>
            <person name="Henrissat B."/>
            <person name="Nagy L.G."/>
            <person name="Aury J.M."/>
            <person name="Wincker P."/>
            <person name="Grigoriev I.V."/>
            <person name="Bonfante P."/>
            <person name="Martin F.M."/>
        </authorList>
    </citation>
    <scope>NUCLEOTIDE SEQUENCE [LARGE SCALE GENOMIC DNA]</scope>
    <source>
        <strain evidence="3 4">120613-1</strain>
    </source>
</reference>
<sequence>MPSDSDGLRTPDVDFVPGIETMSRERPLLLPSGRKLRHLTGIALRNFTTSVQKAQSHRSTRSSDDDVLAGAWKSAAAGKLPARVEEGSGGGGVLVPAKSEVDLTRVDVDGDVDVGSGVAGVAGGGGGAGLRRRSTRGNPLGLESPMTRQKRLEDVAAGRMADVFFSLHVGGGSEEDSIYISEVVSKSMNPNFQSFELSHSGPHISRLDKVIVKIWAGTQEQFRLIVELNIALSALQFIGKNLENFRHPFPSNSIIFFLSDGIYTTFMDMPLSTSALHRELPIRGHAPSASIYSITPASDNLIPTASYDSIMKLNNLEACIQDAAQTSAKVAQQINQILSRESPAMTLLRSVSQERESRKTLQAYLTSEQKRLRAAKARRASLQRSLTVRREAIASGREAQTIGEKYLKEAAIGLDRCRRDLAETRRAIVHQRSRIVEDLQSIYPIEPIPHHPLSFTILSHPLSNTPQTHEDSDPDVLAAALGYVAHVTYLLSFYLGIALRYPLMPVNSGSFVRDPISVIAGARTFPLWPRGSVYFRFEYAVFLLNKDVEQLMCAQGLWVMDIRHTLANLKYLLLFVGAGGTAGTTGRSAGEAL</sequence>
<evidence type="ECO:0008006" key="5">
    <source>
        <dbReference type="Google" id="ProtNLM"/>
    </source>
</evidence>
<dbReference type="PANTHER" id="PTHR15157:SF5">
    <property type="entry name" value="UV RADIATION RESISTANCE-ASSOCIATED GENE PROTEIN"/>
    <property type="match status" value="1"/>
</dbReference>
<dbReference type="GO" id="GO:0035493">
    <property type="term" value="P:SNARE complex assembly"/>
    <property type="evidence" value="ECO:0007669"/>
    <property type="project" value="TreeGrafter"/>
</dbReference>
<dbReference type="GO" id="GO:0000149">
    <property type="term" value="F:SNARE binding"/>
    <property type="evidence" value="ECO:0007669"/>
    <property type="project" value="TreeGrafter"/>
</dbReference>
<evidence type="ECO:0000256" key="1">
    <source>
        <dbReference type="ARBA" id="ARBA00023054"/>
    </source>
</evidence>
<gene>
    <name evidence="3" type="ORF">L873DRAFT_1688773</name>
</gene>
<organism evidence="3 4">
    <name type="scientific">Choiromyces venosus 120613-1</name>
    <dbReference type="NCBI Taxonomy" id="1336337"/>
    <lineage>
        <taxon>Eukaryota</taxon>
        <taxon>Fungi</taxon>
        <taxon>Dikarya</taxon>
        <taxon>Ascomycota</taxon>
        <taxon>Pezizomycotina</taxon>
        <taxon>Pezizomycetes</taxon>
        <taxon>Pezizales</taxon>
        <taxon>Tuberaceae</taxon>
        <taxon>Choiromyces</taxon>
    </lineage>
</organism>
<dbReference type="OrthoDB" id="72772at2759"/>